<evidence type="ECO:0000256" key="5">
    <source>
        <dbReference type="ARBA" id="ARBA00038359"/>
    </source>
</evidence>
<comment type="subcellular location">
    <subcellularLocation>
        <location evidence="1">Membrane</location>
        <topology evidence="1">Multi-pass membrane protein</topology>
    </subcellularLocation>
</comment>
<organism evidence="8 9">
    <name type="scientific">Coniochaeta pulveracea</name>
    <dbReference type="NCBI Taxonomy" id="177199"/>
    <lineage>
        <taxon>Eukaryota</taxon>
        <taxon>Fungi</taxon>
        <taxon>Dikarya</taxon>
        <taxon>Ascomycota</taxon>
        <taxon>Pezizomycotina</taxon>
        <taxon>Sordariomycetes</taxon>
        <taxon>Sordariomycetidae</taxon>
        <taxon>Coniochaetales</taxon>
        <taxon>Coniochaetaceae</taxon>
        <taxon>Coniochaeta</taxon>
    </lineage>
</organism>
<proteinExistence type="inferred from homology"/>
<comment type="similarity">
    <text evidence="5">Belongs to the SAT4 family.</text>
</comment>
<dbReference type="PANTHER" id="PTHR33048:SF93">
    <property type="entry name" value="INTEGRAL MEMBRANE PROTEIN"/>
    <property type="match status" value="1"/>
</dbReference>
<sequence>MATAKVSLGLFLLRIVIVTWHKVLIWTTIMSLLAVSVMTAIIFWIQCIPIDHLFDPRVGGRCIIRIQPFSILLGSWCAAADFVLAGFPWVFIWNLNMKQREKMTIAGSMSLGVM</sequence>
<keyword evidence="4 6" id="KW-0472">Membrane</keyword>
<dbReference type="PANTHER" id="PTHR33048">
    <property type="entry name" value="PTH11-LIKE INTEGRAL MEMBRANE PROTEIN (AFU_ORTHOLOGUE AFUA_5G11245)"/>
    <property type="match status" value="1"/>
</dbReference>
<evidence type="ECO:0000256" key="4">
    <source>
        <dbReference type="ARBA" id="ARBA00023136"/>
    </source>
</evidence>
<evidence type="ECO:0000313" key="9">
    <source>
        <dbReference type="Proteomes" id="UP000275385"/>
    </source>
</evidence>
<comment type="caution">
    <text evidence="8">The sequence shown here is derived from an EMBL/GenBank/DDBJ whole genome shotgun (WGS) entry which is preliminary data.</text>
</comment>
<name>A0A420XVZ8_9PEZI</name>
<keyword evidence="2 6" id="KW-0812">Transmembrane</keyword>
<reference evidence="8 9" key="1">
    <citation type="submission" date="2018-08" db="EMBL/GenBank/DDBJ databases">
        <title>Draft genome of the lignicolous fungus Coniochaeta pulveracea.</title>
        <authorList>
            <person name="Borstlap C.J."/>
            <person name="De Witt R.N."/>
            <person name="Botha A."/>
            <person name="Volschenk H."/>
        </authorList>
    </citation>
    <scope>NUCLEOTIDE SEQUENCE [LARGE SCALE GENOMIC DNA]</scope>
    <source>
        <strain evidence="8 9">CAB683</strain>
    </source>
</reference>
<feature type="domain" description="Rhodopsin" evidence="7">
    <location>
        <begin position="2"/>
        <end position="113"/>
    </location>
</feature>
<protein>
    <recommendedName>
        <fullName evidence="7">Rhodopsin domain-containing protein</fullName>
    </recommendedName>
</protein>
<accession>A0A420XVZ8</accession>
<evidence type="ECO:0000259" key="7">
    <source>
        <dbReference type="Pfam" id="PF20684"/>
    </source>
</evidence>
<evidence type="ECO:0000256" key="2">
    <source>
        <dbReference type="ARBA" id="ARBA00022692"/>
    </source>
</evidence>
<keyword evidence="9" id="KW-1185">Reference proteome</keyword>
<feature type="transmembrane region" description="Helical" evidence="6">
    <location>
        <begin position="23"/>
        <end position="46"/>
    </location>
</feature>
<evidence type="ECO:0000256" key="1">
    <source>
        <dbReference type="ARBA" id="ARBA00004141"/>
    </source>
</evidence>
<dbReference type="GO" id="GO:0016020">
    <property type="term" value="C:membrane"/>
    <property type="evidence" value="ECO:0007669"/>
    <property type="project" value="UniProtKB-SubCell"/>
</dbReference>
<dbReference type="Proteomes" id="UP000275385">
    <property type="component" value="Unassembled WGS sequence"/>
</dbReference>
<keyword evidence="3 6" id="KW-1133">Transmembrane helix</keyword>
<feature type="transmembrane region" description="Helical" evidence="6">
    <location>
        <begin position="66"/>
        <end position="93"/>
    </location>
</feature>
<dbReference type="OrthoDB" id="3923077at2759"/>
<dbReference type="InterPro" id="IPR052337">
    <property type="entry name" value="SAT4-like"/>
</dbReference>
<dbReference type="Pfam" id="PF20684">
    <property type="entry name" value="Fung_rhodopsin"/>
    <property type="match status" value="1"/>
</dbReference>
<gene>
    <name evidence="8" type="ORF">DL546_000108</name>
</gene>
<evidence type="ECO:0000256" key="3">
    <source>
        <dbReference type="ARBA" id="ARBA00022989"/>
    </source>
</evidence>
<dbReference type="EMBL" id="QVQW01000143">
    <property type="protein sequence ID" value="RKU39815.1"/>
    <property type="molecule type" value="Genomic_DNA"/>
</dbReference>
<evidence type="ECO:0000313" key="8">
    <source>
        <dbReference type="EMBL" id="RKU39815.1"/>
    </source>
</evidence>
<dbReference type="AlphaFoldDB" id="A0A420XVZ8"/>
<evidence type="ECO:0000256" key="6">
    <source>
        <dbReference type="SAM" id="Phobius"/>
    </source>
</evidence>
<dbReference type="InterPro" id="IPR049326">
    <property type="entry name" value="Rhodopsin_dom_fungi"/>
</dbReference>